<dbReference type="GO" id="GO:0046872">
    <property type="term" value="F:metal ion binding"/>
    <property type="evidence" value="ECO:0007669"/>
    <property type="project" value="UniProtKB-KW"/>
</dbReference>
<dbReference type="PANTHER" id="PTHR22930:SF269">
    <property type="entry name" value="NUCLEASE HARBI1-LIKE PROTEIN"/>
    <property type="match status" value="1"/>
</dbReference>
<evidence type="ECO:0000256" key="5">
    <source>
        <dbReference type="ARBA" id="ARBA00022723"/>
    </source>
</evidence>
<name>A0A8R2NUF0_ACYPI</name>
<comment type="subcellular location">
    <subcellularLocation>
        <location evidence="2">Nucleus</location>
    </subcellularLocation>
</comment>
<dbReference type="GO" id="GO:0016787">
    <property type="term" value="F:hydrolase activity"/>
    <property type="evidence" value="ECO:0007669"/>
    <property type="project" value="UniProtKB-KW"/>
</dbReference>
<protein>
    <recommendedName>
        <fullName evidence="8">DDE Tnp4 domain-containing protein</fullName>
    </recommendedName>
</protein>
<dbReference type="InterPro" id="IPR027806">
    <property type="entry name" value="HARBI1_dom"/>
</dbReference>
<reference evidence="10" key="1">
    <citation type="submission" date="2010-06" db="EMBL/GenBank/DDBJ databases">
        <authorList>
            <person name="Jiang H."/>
            <person name="Abraham K."/>
            <person name="Ali S."/>
            <person name="Alsbrooks S.L."/>
            <person name="Anim B.N."/>
            <person name="Anosike U.S."/>
            <person name="Attaway T."/>
            <person name="Bandaranaike D.P."/>
            <person name="Battles P.K."/>
            <person name="Bell S.N."/>
            <person name="Bell A.V."/>
            <person name="Beltran B."/>
            <person name="Bickham C."/>
            <person name="Bustamante Y."/>
            <person name="Caleb T."/>
            <person name="Canada A."/>
            <person name="Cardenas V."/>
            <person name="Carter K."/>
            <person name="Chacko J."/>
            <person name="Chandrabose M.N."/>
            <person name="Chavez D."/>
            <person name="Chavez A."/>
            <person name="Chen L."/>
            <person name="Chu H.-S."/>
            <person name="Claassen K.J."/>
            <person name="Cockrell R."/>
            <person name="Collins M."/>
            <person name="Cooper J.A."/>
            <person name="Cree A."/>
            <person name="Curry S.M."/>
            <person name="Da Y."/>
            <person name="Dao M.D."/>
            <person name="Das B."/>
            <person name="Davila M.-L."/>
            <person name="Davy-Carroll L."/>
            <person name="Denson S."/>
            <person name="Dinh H."/>
            <person name="Ebong V.E."/>
            <person name="Edwards J.R."/>
            <person name="Egan A."/>
            <person name="El-Daye J."/>
            <person name="Escobedo L."/>
            <person name="Fernandez S."/>
            <person name="Fernando P.R."/>
            <person name="Flagg N."/>
            <person name="Forbes L.D."/>
            <person name="Fowler R.G."/>
            <person name="Fu Q."/>
            <person name="Gabisi R.A."/>
            <person name="Ganer J."/>
            <person name="Garbino Pronczuk A."/>
            <person name="Garcia R.M."/>
            <person name="Garner T."/>
            <person name="Garrett T.E."/>
            <person name="Gonzalez D.A."/>
            <person name="Hamid H."/>
            <person name="Hawkins E.S."/>
            <person name="Hirani K."/>
            <person name="Hogues M.E."/>
            <person name="Hollins B."/>
            <person name="Hsiao C.-H."/>
            <person name="Jabil R."/>
            <person name="James M.L."/>
            <person name="Jhangiani S.N."/>
            <person name="Johnson B."/>
            <person name="Johnson Q."/>
            <person name="Joshi V."/>
            <person name="Kalu J.B."/>
            <person name="Kam C."/>
            <person name="Kashfia A."/>
            <person name="Keebler J."/>
            <person name="Kisamo H."/>
            <person name="Kovar C.L."/>
            <person name="Lago L.A."/>
            <person name="Lai C.-Y."/>
            <person name="Laidlaw J."/>
            <person name="Lara F."/>
            <person name="Le T.-K."/>
            <person name="Lee S.L."/>
            <person name="Legall F.H."/>
            <person name="Lemon S.J."/>
            <person name="Lewis L.R."/>
            <person name="Li B."/>
            <person name="Liu Y."/>
            <person name="Liu Y.-S."/>
            <person name="Lopez J."/>
            <person name="Lozado R.J."/>
            <person name="Lu J."/>
            <person name="Madu R.C."/>
            <person name="Maheshwari M."/>
            <person name="Maheshwari R."/>
            <person name="Malloy K."/>
            <person name="Martinez E."/>
            <person name="Mathew T."/>
            <person name="Mercado I.C."/>
            <person name="Mercado C."/>
            <person name="Meyer B."/>
            <person name="Montgomery K."/>
            <person name="Morgan M.B."/>
            <person name="Munidasa M."/>
            <person name="Nazareth L.V."/>
            <person name="Nelson J."/>
            <person name="Ng B.M."/>
            <person name="Nguyen N.B."/>
            <person name="Nguyen P.Q."/>
            <person name="Nguyen T."/>
            <person name="Obregon M."/>
            <person name="Okwuonu G.O."/>
            <person name="Onwere C.G."/>
            <person name="Orozco G."/>
            <person name="Parra A."/>
            <person name="Patel S."/>
            <person name="Patil S."/>
            <person name="Perez A."/>
            <person name="Perez Y."/>
            <person name="Pham C."/>
            <person name="Primus E.L."/>
            <person name="Pu L.-L."/>
            <person name="Puazo M."/>
            <person name="Qin X."/>
            <person name="Quiroz J.B."/>
            <person name="Reese J."/>
            <person name="Richards S."/>
            <person name="Rives C.M."/>
            <person name="Robberts R."/>
            <person name="Ruiz S.J."/>
            <person name="Ruiz M.J."/>
            <person name="Santibanez J."/>
            <person name="Schneider B.W."/>
            <person name="Sisson I."/>
            <person name="Smith M."/>
            <person name="Sodergren E."/>
            <person name="Song X.-Z."/>
            <person name="Song B.B."/>
            <person name="Summersgill H."/>
            <person name="Thelus R."/>
            <person name="Thornton R.D."/>
            <person name="Trejos Z.Y."/>
            <person name="Usmani K."/>
            <person name="Vattathil S."/>
            <person name="Villasana D."/>
            <person name="Walker D.L."/>
            <person name="Wang S."/>
            <person name="Wang K."/>
            <person name="White C.S."/>
            <person name="Williams A.C."/>
            <person name="Williamson J."/>
            <person name="Wilson K."/>
            <person name="Woghiren I.O."/>
            <person name="Woodworth J.R."/>
            <person name="Worley K.C."/>
            <person name="Wright R.A."/>
            <person name="Wu W."/>
            <person name="Young L."/>
            <person name="Zhang L."/>
            <person name="Zhang J."/>
            <person name="Zhu Y."/>
            <person name="Muzny D.M."/>
            <person name="Weinstock G."/>
            <person name="Gibbs R.A."/>
        </authorList>
    </citation>
    <scope>NUCLEOTIDE SEQUENCE [LARGE SCALE GENOMIC DNA]</scope>
    <source>
        <strain evidence="10">LSR1</strain>
    </source>
</reference>
<organism evidence="9 10">
    <name type="scientific">Acyrthosiphon pisum</name>
    <name type="common">Pea aphid</name>
    <dbReference type="NCBI Taxonomy" id="7029"/>
    <lineage>
        <taxon>Eukaryota</taxon>
        <taxon>Metazoa</taxon>
        <taxon>Ecdysozoa</taxon>
        <taxon>Arthropoda</taxon>
        <taxon>Hexapoda</taxon>
        <taxon>Insecta</taxon>
        <taxon>Pterygota</taxon>
        <taxon>Neoptera</taxon>
        <taxon>Paraneoptera</taxon>
        <taxon>Hemiptera</taxon>
        <taxon>Sternorrhyncha</taxon>
        <taxon>Aphidomorpha</taxon>
        <taxon>Aphidoidea</taxon>
        <taxon>Aphididae</taxon>
        <taxon>Macrosiphini</taxon>
        <taxon>Acyrthosiphon</taxon>
    </lineage>
</organism>
<evidence type="ECO:0000256" key="7">
    <source>
        <dbReference type="ARBA" id="ARBA00023242"/>
    </source>
</evidence>
<evidence type="ECO:0000256" key="2">
    <source>
        <dbReference type="ARBA" id="ARBA00004123"/>
    </source>
</evidence>
<keyword evidence="10" id="KW-1185">Reference proteome</keyword>
<feature type="domain" description="DDE Tnp4" evidence="8">
    <location>
        <begin position="170"/>
        <end position="335"/>
    </location>
</feature>
<dbReference type="Pfam" id="PF13359">
    <property type="entry name" value="DDE_Tnp_4"/>
    <property type="match status" value="1"/>
</dbReference>
<dbReference type="KEGG" id="api:100572615"/>
<evidence type="ECO:0000256" key="4">
    <source>
        <dbReference type="ARBA" id="ARBA00022722"/>
    </source>
</evidence>
<dbReference type="Proteomes" id="UP000007819">
    <property type="component" value="Unassembled WGS sequence"/>
</dbReference>
<dbReference type="PANTHER" id="PTHR22930">
    <property type="match status" value="1"/>
</dbReference>
<comment type="similarity">
    <text evidence="3">Belongs to the HARBI1 family.</text>
</comment>
<keyword evidence="4" id="KW-0540">Nuclease</keyword>
<evidence type="ECO:0000256" key="1">
    <source>
        <dbReference type="ARBA" id="ARBA00001968"/>
    </source>
</evidence>
<dbReference type="InterPro" id="IPR045249">
    <property type="entry name" value="HARBI1-like"/>
</dbReference>
<dbReference type="GeneID" id="100572615"/>
<keyword evidence="5" id="KW-0479">Metal-binding</keyword>
<proteinExistence type="inferred from homology"/>
<evidence type="ECO:0000259" key="8">
    <source>
        <dbReference type="Pfam" id="PF13359"/>
    </source>
</evidence>
<evidence type="ECO:0000256" key="3">
    <source>
        <dbReference type="ARBA" id="ARBA00006958"/>
    </source>
</evidence>
<reference evidence="9" key="2">
    <citation type="submission" date="2022-06" db="UniProtKB">
        <authorList>
            <consortium name="EnsemblMetazoa"/>
        </authorList>
    </citation>
    <scope>IDENTIFICATION</scope>
</reference>
<dbReference type="OrthoDB" id="6571700at2759"/>
<dbReference type="AlphaFoldDB" id="A0A8R2NUF0"/>
<evidence type="ECO:0000313" key="9">
    <source>
        <dbReference type="EnsemblMetazoa" id="XP_029347800.1"/>
    </source>
</evidence>
<dbReference type="GO" id="GO:0004518">
    <property type="term" value="F:nuclease activity"/>
    <property type="evidence" value="ECO:0007669"/>
    <property type="project" value="UniProtKB-KW"/>
</dbReference>
<keyword evidence="6" id="KW-0378">Hydrolase</keyword>
<evidence type="ECO:0000256" key="6">
    <source>
        <dbReference type="ARBA" id="ARBA00022801"/>
    </source>
</evidence>
<keyword evidence="7" id="KW-0539">Nucleus</keyword>
<dbReference type="EnsemblMetazoa" id="XM_029491940.1">
    <property type="protein sequence ID" value="XP_029347800.1"/>
    <property type="gene ID" value="LOC100572615"/>
</dbReference>
<dbReference type="RefSeq" id="XP_029347800.1">
    <property type="nucleotide sequence ID" value="XM_029491940.1"/>
</dbReference>
<dbReference type="GO" id="GO:0005634">
    <property type="term" value="C:nucleus"/>
    <property type="evidence" value="ECO:0007669"/>
    <property type="project" value="UniProtKB-SubCell"/>
</dbReference>
<comment type="cofactor">
    <cofactor evidence="1">
        <name>a divalent metal cation</name>
        <dbReference type="ChEBI" id="CHEBI:60240"/>
    </cofactor>
</comment>
<sequence>MEVYRKKKIVFAYLVYKKYILKKKRRYWVHPFTDSRLTCGIFYTSFNNLRENDEKFFNYFRMSVKSFDELAVKISTKIKSQDTCMRLSIPPLEMLAVTLRYLGSGSDQIDLHLTYRLGHTTIGKILRKVCNALWDCLREESFPEFTENRWREIAEGFEKYCQFPNCLGAIDGKHVRIRKPRISGSLFYNYKNFFSIVLLAIVDAKYNFIYIDVGAFGKESDSTVFERSNLYEQLENNELHIPRGKPLPGTVSPNMPYTFVGDEAFSLSKNIMRPYSGKYLVDKKRIFNYRLSRARRNVESAFGILSNKWKIFHKPINANLDLSILIVKTCCALHNFVRARDGFKLVDTMYIEGSIGQQDFQQHPRPSRAPNQFIQARNQLADYFVSNNGSVPWQTNYI</sequence>
<accession>A0A8R2NUF0</accession>
<evidence type="ECO:0000313" key="10">
    <source>
        <dbReference type="Proteomes" id="UP000007819"/>
    </source>
</evidence>